<dbReference type="Pfam" id="PF13302">
    <property type="entry name" value="Acetyltransf_3"/>
    <property type="match status" value="1"/>
</dbReference>
<dbReference type="SUPFAM" id="SSF55729">
    <property type="entry name" value="Acyl-CoA N-acyltransferases (Nat)"/>
    <property type="match status" value="1"/>
</dbReference>
<evidence type="ECO:0000313" key="5">
    <source>
        <dbReference type="EMBL" id="MEZ0493629.1"/>
    </source>
</evidence>
<feature type="domain" description="N-acetyltransferase" evidence="4">
    <location>
        <begin position="9"/>
        <end position="181"/>
    </location>
</feature>
<dbReference type="InterPro" id="IPR051531">
    <property type="entry name" value="N-acetyltransferase"/>
</dbReference>
<keyword evidence="1 5" id="KW-0808">Transferase</keyword>
<keyword evidence="2 5" id="KW-0012">Acyltransferase</keyword>
<evidence type="ECO:0000313" key="6">
    <source>
        <dbReference type="Proteomes" id="UP001566476"/>
    </source>
</evidence>
<comment type="similarity">
    <text evidence="3">Belongs to the acetyltransferase family. RimJ subfamily.</text>
</comment>
<accession>A0ABV4I7M3</accession>
<comment type="caution">
    <text evidence="5">The sequence shown here is derived from an EMBL/GenBank/DDBJ whole genome shotgun (WGS) entry which is preliminary data.</text>
</comment>
<dbReference type="InterPro" id="IPR000182">
    <property type="entry name" value="GNAT_dom"/>
</dbReference>
<evidence type="ECO:0000256" key="1">
    <source>
        <dbReference type="ARBA" id="ARBA00022679"/>
    </source>
</evidence>
<dbReference type="Gene3D" id="3.40.630.30">
    <property type="match status" value="1"/>
</dbReference>
<dbReference type="EMBL" id="JBGGTQ010000007">
    <property type="protein sequence ID" value="MEZ0493629.1"/>
    <property type="molecule type" value="Genomic_DNA"/>
</dbReference>
<evidence type="ECO:0000256" key="2">
    <source>
        <dbReference type="ARBA" id="ARBA00023315"/>
    </source>
</evidence>
<protein>
    <submittedName>
        <fullName evidence="5">GNAT family N-acetyltransferase</fullName>
        <ecNumber evidence="5">2.3.-.-</ecNumber>
    </submittedName>
</protein>
<dbReference type="RefSeq" id="WP_370719868.1">
    <property type="nucleotide sequence ID" value="NZ_JBGGTQ010000007.1"/>
</dbReference>
<evidence type="ECO:0000259" key="4">
    <source>
        <dbReference type="PROSITE" id="PS51186"/>
    </source>
</evidence>
<dbReference type="PROSITE" id="PS51186">
    <property type="entry name" value="GNAT"/>
    <property type="match status" value="1"/>
</dbReference>
<dbReference type="EC" id="2.3.-.-" evidence="5"/>
<evidence type="ECO:0000256" key="3">
    <source>
        <dbReference type="ARBA" id="ARBA00038502"/>
    </source>
</evidence>
<dbReference type="PANTHER" id="PTHR43792">
    <property type="entry name" value="GNAT FAMILY, PUTATIVE (AFU_ORTHOLOGUE AFUA_3G00765)-RELATED-RELATED"/>
    <property type="match status" value="1"/>
</dbReference>
<gene>
    <name evidence="5" type="ORF">AB2L28_15425</name>
</gene>
<dbReference type="InterPro" id="IPR016181">
    <property type="entry name" value="Acyl_CoA_acyltransferase"/>
</dbReference>
<reference evidence="5 6" key="1">
    <citation type="submission" date="2024-07" db="EMBL/GenBank/DDBJ databases">
        <authorList>
            <person name="Thanompreechachai J."/>
            <person name="Duangmal K."/>
        </authorList>
    </citation>
    <scope>NUCLEOTIDE SEQUENCE [LARGE SCALE GENOMIC DNA]</scope>
    <source>
        <strain evidence="5 6">TBRC 1896</strain>
    </source>
</reference>
<sequence length="184" mass="19492">MTGGGTGATTLRLVRPGDAAAVAALLRENWPFLAPYEPERDEAHFTAEGQGELLTAALAEHAAGRVAPYVIEHDGELVGRLTLSGIVRGPFQSADVGYLVAEAVNGRGVATHAVAALVELAFAPAPGGLGLHRLQAGTLLSNSASQAVLQRNGFERIGVARRYLRIAGRWQDHVLYQRTAPHWS</sequence>
<dbReference type="GO" id="GO:0016746">
    <property type="term" value="F:acyltransferase activity"/>
    <property type="evidence" value="ECO:0007669"/>
    <property type="project" value="UniProtKB-KW"/>
</dbReference>
<dbReference type="Proteomes" id="UP001566476">
    <property type="component" value="Unassembled WGS sequence"/>
</dbReference>
<proteinExistence type="inferred from homology"/>
<organism evidence="5 6">
    <name type="scientific">Kineococcus mangrovi</name>
    <dbReference type="NCBI Taxonomy" id="1660183"/>
    <lineage>
        <taxon>Bacteria</taxon>
        <taxon>Bacillati</taxon>
        <taxon>Actinomycetota</taxon>
        <taxon>Actinomycetes</taxon>
        <taxon>Kineosporiales</taxon>
        <taxon>Kineosporiaceae</taxon>
        <taxon>Kineococcus</taxon>
    </lineage>
</organism>
<keyword evidence="6" id="KW-1185">Reference proteome</keyword>
<dbReference type="PANTHER" id="PTHR43792:SF8">
    <property type="entry name" value="[RIBOSOMAL PROTEIN US5]-ALANINE N-ACETYLTRANSFERASE"/>
    <property type="match status" value="1"/>
</dbReference>
<name>A0ABV4I7M3_9ACTN</name>